<dbReference type="SUPFAM" id="SSF46955">
    <property type="entry name" value="Putative DNA-binding domain"/>
    <property type="match status" value="1"/>
</dbReference>
<proteinExistence type="predicted"/>
<evidence type="ECO:0000256" key="3">
    <source>
        <dbReference type="ARBA" id="ARBA00023125"/>
    </source>
</evidence>
<dbReference type="InterPro" id="IPR047057">
    <property type="entry name" value="MerR_fam"/>
</dbReference>
<dbReference type="Gene3D" id="1.10.1660.10">
    <property type="match status" value="1"/>
</dbReference>
<comment type="caution">
    <text evidence="6">The sequence shown here is derived from an EMBL/GenBank/DDBJ whole genome shotgun (WGS) entry which is preliminary data.</text>
</comment>
<dbReference type="Pfam" id="PF13411">
    <property type="entry name" value="MerR_1"/>
    <property type="match status" value="1"/>
</dbReference>
<evidence type="ECO:0000256" key="1">
    <source>
        <dbReference type="ARBA" id="ARBA00022491"/>
    </source>
</evidence>
<organism evidence="6 7">
    <name type="scientific">Fructilactobacillus florum DSM 22689 = JCM 16035</name>
    <dbReference type="NCBI Taxonomy" id="1423745"/>
    <lineage>
        <taxon>Bacteria</taxon>
        <taxon>Bacillati</taxon>
        <taxon>Bacillota</taxon>
        <taxon>Bacilli</taxon>
        <taxon>Lactobacillales</taxon>
        <taxon>Lactobacillaceae</taxon>
        <taxon>Fructilactobacillus</taxon>
    </lineage>
</organism>
<dbReference type="SMART" id="SM00422">
    <property type="entry name" value="HTH_MERR"/>
    <property type="match status" value="1"/>
</dbReference>
<dbReference type="EMBL" id="AYZI01000007">
    <property type="protein sequence ID" value="KRM91177.1"/>
    <property type="molecule type" value="Genomic_DNA"/>
</dbReference>
<keyword evidence="1" id="KW-0678">Repressor</keyword>
<reference evidence="6 7" key="1">
    <citation type="journal article" date="2015" name="Genome Announc.">
        <title>Expanding the biotechnology potential of lactobacilli through comparative genomics of 213 strains and associated genera.</title>
        <authorList>
            <person name="Sun Z."/>
            <person name="Harris H.M."/>
            <person name="McCann A."/>
            <person name="Guo C."/>
            <person name="Argimon S."/>
            <person name="Zhang W."/>
            <person name="Yang X."/>
            <person name="Jeffery I.B."/>
            <person name="Cooney J.C."/>
            <person name="Kagawa T.F."/>
            <person name="Liu W."/>
            <person name="Song Y."/>
            <person name="Salvetti E."/>
            <person name="Wrobel A."/>
            <person name="Rasinkangas P."/>
            <person name="Parkhill J."/>
            <person name="Rea M.C."/>
            <person name="O'Sullivan O."/>
            <person name="Ritari J."/>
            <person name="Douillard F.P."/>
            <person name="Paul Ross R."/>
            <person name="Yang R."/>
            <person name="Briner A.E."/>
            <person name="Felis G.E."/>
            <person name="de Vos W.M."/>
            <person name="Barrangou R."/>
            <person name="Klaenhammer T.R."/>
            <person name="Caufield P.W."/>
            <person name="Cui Y."/>
            <person name="Zhang H."/>
            <person name="O'Toole P.W."/>
        </authorList>
    </citation>
    <scope>NUCLEOTIDE SEQUENCE [LARGE SCALE GENOMIC DNA]</scope>
    <source>
        <strain evidence="6 7">DSM 22689</strain>
    </source>
</reference>
<sequence length="268" mass="30424">MLKISEMAKLAHTTRRTLIFYDQQGIFRPQTKSDAGYRYYDYRQLYDLLLILGLRNLGLSLAEIQQLQNQDSVMPVDQLLQVQTRVAAKIKALEKIQHILDEHLQQQPTGHDFQLYQPQLTTETDTSFWCSNQSAGCSEAEVAELFSDFYNQLDELAIMETGQSGFLTDLPVTNPTGYKTAAFRVIKQTKTTRVQPPISQITKPAGQYATIMVENNLAGITRGLTKLAQFTQQHDLKTTCHLWQLNSGAPLVATGASRYGWLEYELQR</sequence>
<feature type="domain" description="HTH merR-type" evidence="5">
    <location>
        <begin position="1"/>
        <end position="70"/>
    </location>
</feature>
<dbReference type="GO" id="GO:0003677">
    <property type="term" value="F:DNA binding"/>
    <property type="evidence" value="ECO:0007669"/>
    <property type="project" value="UniProtKB-KW"/>
</dbReference>
<gene>
    <name evidence="6" type="ORF">FC87_GL001105</name>
</gene>
<dbReference type="InterPro" id="IPR009061">
    <property type="entry name" value="DNA-bd_dom_put_sf"/>
</dbReference>
<keyword evidence="2" id="KW-0805">Transcription regulation</keyword>
<dbReference type="PANTHER" id="PTHR30204">
    <property type="entry name" value="REDOX-CYCLING DRUG-SENSING TRANSCRIPTIONAL ACTIVATOR SOXR"/>
    <property type="match status" value="1"/>
</dbReference>
<evidence type="ECO:0000313" key="7">
    <source>
        <dbReference type="Proteomes" id="UP000051586"/>
    </source>
</evidence>
<dbReference type="GO" id="GO:0003700">
    <property type="term" value="F:DNA-binding transcription factor activity"/>
    <property type="evidence" value="ECO:0007669"/>
    <property type="project" value="InterPro"/>
</dbReference>
<dbReference type="AlphaFoldDB" id="A0A0R2CSF2"/>
<dbReference type="PATRIC" id="fig|1423745.4.peg.1170"/>
<dbReference type="PANTHER" id="PTHR30204:SF69">
    <property type="entry name" value="MERR-FAMILY TRANSCRIPTIONAL REGULATOR"/>
    <property type="match status" value="1"/>
</dbReference>
<accession>A0A0R2CSF2</accession>
<keyword evidence="3" id="KW-0238">DNA-binding</keyword>
<evidence type="ECO:0000313" key="6">
    <source>
        <dbReference type="EMBL" id="KRM91177.1"/>
    </source>
</evidence>
<evidence type="ECO:0000256" key="4">
    <source>
        <dbReference type="ARBA" id="ARBA00023163"/>
    </source>
</evidence>
<dbReference type="RefSeq" id="WP_009166654.1">
    <property type="nucleotide sequence ID" value="NZ_AYZI01000007.1"/>
</dbReference>
<dbReference type="Proteomes" id="UP000051586">
    <property type="component" value="Unassembled WGS sequence"/>
</dbReference>
<name>A0A0R2CSF2_9LACO</name>
<evidence type="ECO:0000259" key="5">
    <source>
        <dbReference type="PROSITE" id="PS50937"/>
    </source>
</evidence>
<protein>
    <submittedName>
        <fullName evidence="6">Transcriptional regulator</fullName>
    </submittedName>
</protein>
<dbReference type="PROSITE" id="PS50937">
    <property type="entry name" value="HTH_MERR_2"/>
    <property type="match status" value="1"/>
</dbReference>
<keyword evidence="4" id="KW-0804">Transcription</keyword>
<evidence type="ECO:0000256" key="2">
    <source>
        <dbReference type="ARBA" id="ARBA00023015"/>
    </source>
</evidence>
<dbReference type="InterPro" id="IPR000551">
    <property type="entry name" value="MerR-type_HTH_dom"/>
</dbReference>
<dbReference type="STRING" id="1423745.GCA_001311215_00906"/>